<accession>A0A9D1JSW7</accession>
<feature type="region of interest" description="Disordered" evidence="9">
    <location>
        <begin position="24"/>
        <end position="79"/>
    </location>
</feature>
<feature type="chain" id="PRO_5038592963" evidence="10">
    <location>
        <begin position="25"/>
        <end position="334"/>
    </location>
</feature>
<dbReference type="AlphaFoldDB" id="A0A9D1JSW7"/>
<reference evidence="12" key="1">
    <citation type="submission" date="2020-10" db="EMBL/GenBank/DDBJ databases">
        <authorList>
            <person name="Gilroy R."/>
        </authorList>
    </citation>
    <scope>NUCLEOTIDE SEQUENCE</scope>
    <source>
        <strain evidence="12">ChiBcec16-1751</strain>
    </source>
</reference>
<reference evidence="12" key="2">
    <citation type="journal article" date="2021" name="PeerJ">
        <title>Extensive microbial diversity within the chicken gut microbiome revealed by metagenomics and culture.</title>
        <authorList>
            <person name="Gilroy R."/>
            <person name="Ravi A."/>
            <person name="Getino M."/>
            <person name="Pursley I."/>
            <person name="Horton D.L."/>
            <person name="Alikhan N.F."/>
            <person name="Baker D."/>
            <person name="Gharbi K."/>
            <person name="Hall N."/>
            <person name="Watson M."/>
            <person name="Adriaenssens E.M."/>
            <person name="Foster-Nyarko E."/>
            <person name="Jarju S."/>
            <person name="Secka A."/>
            <person name="Antonio M."/>
            <person name="Oren A."/>
            <person name="Chaudhuri R.R."/>
            <person name="La Ragione R."/>
            <person name="Hildebrand F."/>
            <person name="Pallen M.J."/>
        </authorList>
    </citation>
    <scope>NUCLEOTIDE SEQUENCE</scope>
    <source>
        <strain evidence="12">ChiBcec16-1751</strain>
    </source>
</reference>
<dbReference type="PROSITE" id="PS51257">
    <property type="entry name" value="PROKAR_LIPOPROTEIN"/>
    <property type="match status" value="1"/>
</dbReference>
<evidence type="ECO:0000313" key="13">
    <source>
        <dbReference type="Proteomes" id="UP000886741"/>
    </source>
</evidence>
<keyword evidence="5" id="KW-0813">Transport</keyword>
<name>A0A9D1JSW7_9FIRM</name>
<evidence type="ECO:0000256" key="7">
    <source>
        <dbReference type="ARBA" id="ARBA00023139"/>
    </source>
</evidence>
<feature type="compositionally biased region" description="Polar residues" evidence="9">
    <location>
        <begin position="26"/>
        <end position="45"/>
    </location>
</feature>
<evidence type="ECO:0000259" key="11">
    <source>
        <dbReference type="Pfam" id="PF12849"/>
    </source>
</evidence>
<keyword evidence="5" id="KW-0592">Phosphate transport</keyword>
<dbReference type="InterPro" id="IPR024370">
    <property type="entry name" value="PBP_domain"/>
</dbReference>
<comment type="caution">
    <text evidence="12">The sequence shown here is derived from an EMBL/GenBank/DDBJ whole genome shotgun (WGS) entry which is preliminary data.</text>
</comment>
<dbReference type="PANTHER" id="PTHR30570">
    <property type="entry name" value="PERIPLASMIC PHOSPHATE BINDING COMPONENT OF PHOSPHATE ABC TRANSPORTER"/>
    <property type="match status" value="1"/>
</dbReference>
<keyword evidence="7" id="KW-0564">Palmitate</keyword>
<keyword evidence="6 10" id="KW-0732">Signal</keyword>
<evidence type="ECO:0000256" key="2">
    <source>
        <dbReference type="ARBA" id="ARBA00004193"/>
    </source>
</evidence>
<feature type="compositionally biased region" description="Low complexity" evidence="9">
    <location>
        <begin position="46"/>
        <end position="57"/>
    </location>
</feature>
<evidence type="ECO:0000256" key="4">
    <source>
        <dbReference type="ARBA" id="ARBA00011529"/>
    </source>
</evidence>
<feature type="signal peptide" evidence="10">
    <location>
        <begin position="1"/>
        <end position="24"/>
    </location>
</feature>
<dbReference type="Gene3D" id="3.40.190.10">
    <property type="entry name" value="Periplasmic binding protein-like II"/>
    <property type="match status" value="2"/>
</dbReference>
<keyword evidence="8" id="KW-0449">Lipoprotein</keyword>
<evidence type="ECO:0000313" key="12">
    <source>
        <dbReference type="EMBL" id="HIS64720.1"/>
    </source>
</evidence>
<evidence type="ECO:0000256" key="10">
    <source>
        <dbReference type="SAM" id="SignalP"/>
    </source>
</evidence>
<proteinExistence type="inferred from homology"/>
<dbReference type="SUPFAM" id="SSF53850">
    <property type="entry name" value="Periplasmic binding protein-like II"/>
    <property type="match status" value="1"/>
</dbReference>
<dbReference type="Proteomes" id="UP000886741">
    <property type="component" value="Unassembled WGS sequence"/>
</dbReference>
<comment type="similarity">
    <text evidence="3">Belongs to the PstS family.</text>
</comment>
<comment type="subcellular location">
    <subcellularLocation>
        <location evidence="2">Cell membrane</location>
        <topology evidence="2">Lipid-anchor</topology>
    </subcellularLocation>
</comment>
<evidence type="ECO:0000256" key="1">
    <source>
        <dbReference type="ARBA" id="ARBA00002841"/>
    </source>
</evidence>
<protein>
    <submittedName>
        <fullName evidence="12">Substrate-binding domain-containing protein</fullName>
    </submittedName>
</protein>
<comment type="function">
    <text evidence="1">Part of the ABC transporter complex PstSACB involved in phosphate import.</text>
</comment>
<dbReference type="PANTHER" id="PTHR30570:SF1">
    <property type="entry name" value="PHOSPHATE-BINDING PROTEIN PSTS"/>
    <property type="match status" value="1"/>
</dbReference>
<dbReference type="GO" id="GO:0005886">
    <property type="term" value="C:plasma membrane"/>
    <property type="evidence" value="ECO:0007669"/>
    <property type="project" value="UniProtKB-SubCell"/>
</dbReference>
<feature type="domain" description="PBP" evidence="11">
    <location>
        <begin position="105"/>
        <end position="299"/>
    </location>
</feature>
<dbReference type="EMBL" id="DVJJ01000078">
    <property type="protein sequence ID" value="HIS64720.1"/>
    <property type="molecule type" value="Genomic_DNA"/>
</dbReference>
<evidence type="ECO:0000256" key="6">
    <source>
        <dbReference type="ARBA" id="ARBA00022729"/>
    </source>
</evidence>
<evidence type="ECO:0000256" key="5">
    <source>
        <dbReference type="ARBA" id="ARBA00022592"/>
    </source>
</evidence>
<dbReference type="GO" id="GO:0006817">
    <property type="term" value="P:phosphate ion transport"/>
    <property type="evidence" value="ECO:0007669"/>
    <property type="project" value="UniProtKB-KW"/>
</dbReference>
<sequence>MRRMHLSALLLALLLLLTACGGPAETQGTSQEETPQTEQGNASGQETGPAEGTGAETTPEETPETFTFTRENFPRLDGSTSTVPLAEAVCAVLLGESRESVADLVQFSKTSQSYRQLISGNCDLLIVGEPSTEVLEEKEEKGFAWIQTPFADDAFVFVVNVDNPVDSITVEQARAIYAGEITNWSELGGEDREILAFQRDAEAGSQNLMEKLVMQGTPMMDPPEGFVVTGMDELMRVVRSYDGSPGAIGYSVYYYAREMEMAEGLKILAIDGVTPSPETIRDGSYPLRNPKYVVIPDDAPEDAPNRILYDWLLGPDGQKLVESEGYVAVAGENP</sequence>
<organism evidence="12 13">
    <name type="scientific">Candidatus Avoscillospira avistercoris</name>
    <dbReference type="NCBI Taxonomy" id="2840707"/>
    <lineage>
        <taxon>Bacteria</taxon>
        <taxon>Bacillati</taxon>
        <taxon>Bacillota</taxon>
        <taxon>Clostridia</taxon>
        <taxon>Eubacteriales</taxon>
        <taxon>Oscillospiraceae</taxon>
        <taxon>Oscillospiraceae incertae sedis</taxon>
        <taxon>Candidatus Avoscillospira</taxon>
    </lineage>
</organism>
<dbReference type="InterPro" id="IPR050811">
    <property type="entry name" value="Phosphate_ABC_transporter"/>
</dbReference>
<evidence type="ECO:0000256" key="9">
    <source>
        <dbReference type="SAM" id="MobiDB-lite"/>
    </source>
</evidence>
<gene>
    <name evidence="12" type="ORF">IAA83_05030</name>
</gene>
<evidence type="ECO:0000256" key="3">
    <source>
        <dbReference type="ARBA" id="ARBA00008725"/>
    </source>
</evidence>
<dbReference type="Pfam" id="PF12849">
    <property type="entry name" value="PBP_like_2"/>
    <property type="match status" value="1"/>
</dbReference>
<evidence type="ECO:0000256" key="8">
    <source>
        <dbReference type="ARBA" id="ARBA00023288"/>
    </source>
</evidence>
<comment type="subunit">
    <text evidence="4">The complex is composed of two ATP-binding proteins (PstB), two transmembrane proteins (PstC and PstA) and a solute-binding protein (PstS).</text>
</comment>